<dbReference type="InterPro" id="IPR006034">
    <property type="entry name" value="Asparaginase/glutaminase-like"/>
</dbReference>
<dbReference type="SMR" id="F0SW11"/>
<dbReference type="Pfam" id="PF17763">
    <property type="entry name" value="Asparaginase_C"/>
    <property type="match status" value="1"/>
</dbReference>
<dbReference type="EC" id="3.5.1.1" evidence="6"/>
<dbReference type="EMBL" id="CP002547">
    <property type="protein sequence ID" value="ADY56795.1"/>
    <property type="molecule type" value="Genomic_DNA"/>
</dbReference>
<dbReference type="PIRSF" id="PIRSF001220">
    <property type="entry name" value="L-ASNase_gatD"/>
    <property type="match status" value="1"/>
</dbReference>
<dbReference type="Gene3D" id="3.40.50.40">
    <property type="match status" value="1"/>
</dbReference>
<name>F0SW11_SYNGF</name>
<dbReference type="InterPro" id="IPR036152">
    <property type="entry name" value="Asp/glu_Ase-like_sf"/>
</dbReference>
<protein>
    <submittedName>
        <fullName evidence="6">Asparaginase</fullName>
        <ecNumber evidence="6">3.5.1.1</ecNumber>
    </submittedName>
</protein>
<organism evidence="6 7">
    <name type="scientific">Syntrophobotulus glycolicus (strain DSM 8271 / FlGlyR)</name>
    <dbReference type="NCBI Taxonomy" id="645991"/>
    <lineage>
        <taxon>Bacteria</taxon>
        <taxon>Bacillati</taxon>
        <taxon>Bacillota</taxon>
        <taxon>Clostridia</taxon>
        <taxon>Eubacteriales</taxon>
        <taxon>Desulfitobacteriaceae</taxon>
        <taxon>Syntrophobotulus</taxon>
    </lineage>
</organism>
<reference evidence="7" key="2">
    <citation type="submission" date="2011-02" db="EMBL/GenBank/DDBJ databases">
        <title>The complete genome of Syntrophobotulus glycolicus DSM 8271.</title>
        <authorList>
            <person name="Lucas S."/>
            <person name="Copeland A."/>
            <person name="Lapidus A."/>
            <person name="Bruce D."/>
            <person name="Goodwin L."/>
            <person name="Pitluck S."/>
            <person name="Kyrpides N."/>
            <person name="Mavromatis K."/>
            <person name="Pagani I."/>
            <person name="Ivanova N."/>
            <person name="Mikhailova N."/>
            <person name="Chertkov O."/>
            <person name="Held B."/>
            <person name="Detter J.C."/>
            <person name="Tapia R."/>
            <person name="Han C."/>
            <person name="Land M."/>
            <person name="Hauser L."/>
            <person name="Markowitz V."/>
            <person name="Cheng J.-F."/>
            <person name="Hugenholtz P."/>
            <person name="Woyke T."/>
            <person name="Wu D."/>
            <person name="Spring S."/>
            <person name="Schroeder M."/>
            <person name="Brambilla E."/>
            <person name="Klenk H.-P."/>
            <person name="Eisen J.A."/>
        </authorList>
    </citation>
    <scope>NUCLEOTIDE SEQUENCE [LARGE SCALE GENOMIC DNA]</scope>
    <source>
        <strain evidence="7">DSM 8271 / FlGlyR</strain>
    </source>
</reference>
<evidence type="ECO:0000256" key="1">
    <source>
        <dbReference type="ARBA" id="ARBA00010518"/>
    </source>
</evidence>
<evidence type="ECO:0000313" key="7">
    <source>
        <dbReference type="Proteomes" id="UP000007488"/>
    </source>
</evidence>
<dbReference type="Pfam" id="PF00710">
    <property type="entry name" value="Asparaginase"/>
    <property type="match status" value="1"/>
</dbReference>
<dbReference type="PROSITE" id="PS51732">
    <property type="entry name" value="ASN_GLN_ASE_3"/>
    <property type="match status" value="1"/>
</dbReference>
<dbReference type="InterPro" id="IPR037152">
    <property type="entry name" value="L-asparaginase_N_sf"/>
</dbReference>
<accession>F0SW11</accession>
<dbReference type="OrthoDB" id="9788068at2"/>
<dbReference type="STRING" id="645991.Sgly_2511"/>
<keyword evidence="2 6" id="KW-0378">Hydrolase</keyword>
<dbReference type="PRINTS" id="PR00139">
    <property type="entry name" value="ASNGLNASE"/>
</dbReference>
<dbReference type="PANTHER" id="PTHR11707">
    <property type="entry name" value="L-ASPARAGINASE"/>
    <property type="match status" value="1"/>
</dbReference>
<dbReference type="SUPFAM" id="SSF53774">
    <property type="entry name" value="Glutaminase/Asparaginase"/>
    <property type="match status" value="1"/>
</dbReference>
<comment type="similarity">
    <text evidence="1">Belongs to the asparaginase 1 family.</text>
</comment>
<dbReference type="PANTHER" id="PTHR11707:SF28">
    <property type="entry name" value="60 KDA LYSOPHOSPHOLIPASE"/>
    <property type="match status" value="1"/>
</dbReference>
<evidence type="ECO:0000256" key="3">
    <source>
        <dbReference type="PIRSR" id="PIRSR001220-1"/>
    </source>
</evidence>
<dbReference type="Gene3D" id="3.40.50.1170">
    <property type="entry name" value="L-asparaginase, N-terminal domain"/>
    <property type="match status" value="1"/>
</dbReference>
<dbReference type="GO" id="GO:0004067">
    <property type="term" value="F:asparaginase activity"/>
    <property type="evidence" value="ECO:0007669"/>
    <property type="project" value="UniProtKB-UniRule"/>
</dbReference>
<keyword evidence="7" id="KW-1185">Reference proteome</keyword>
<dbReference type="FunFam" id="3.40.50.1170:FF:000001">
    <property type="entry name" value="L-asparaginase 2"/>
    <property type="match status" value="1"/>
</dbReference>
<dbReference type="InterPro" id="IPR004550">
    <property type="entry name" value="AsnASE_II"/>
</dbReference>
<dbReference type="HOGENOM" id="CLU_019134_1_0_9"/>
<gene>
    <name evidence="6" type="ordered locus">Sgly_2511</name>
</gene>
<evidence type="ECO:0000256" key="2">
    <source>
        <dbReference type="ARBA" id="ARBA00022801"/>
    </source>
</evidence>
<feature type="active site" description="O-isoaspartyl threonine intermediate" evidence="3">
    <location>
        <position position="13"/>
    </location>
</feature>
<dbReference type="RefSeq" id="WP_013625660.1">
    <property type="nucleotide sequence ID" value="NC_015172.1"/>
</dbReference>
<proteinExistence type="inferred from homology"/>
<dbReference type="CDD" id="cd08964">
    <property type="entry name" value="L-asparaginase_II"/>
    <property type="match status" value="1"/>
</dbReference>
<dbReference type="InterPro" id="IPR027474">
    <property type="entry name" value="L-asparaginase_N"/>
</dbReference>
<feature type="domain" description="Asparaginase/glutaminase C-terminal" evidence="5">
    <location>
        <begin position="228"/>
        <end position="322"/>
    </location>
</feature>
<reference evidence="6 7" key="1">
    <citation type="journal article" date="2011" name="Stand. Genomic Sci.">
        <title>Complete genome sequence of Syntrophobotulus glycolicus type strain (FlGlyR).</title>
        <authorList>
            <person name="Han C."/>
            <person name="Mwirichia R."/>
            <person name="Chertkov O."/>
            <person name="Held B."/>
            <person name="Lapidus A."/>
            <person name="Nolan M."/>
            <person name="Lucas S."/>
            <person name="Hammon N."/>
            <person name="Deshpande S."/>
            <person name="Cheng J.F."/>
            <person name="Tapia R."/>
            <person name="Goodwin L."/>
            <person name="Pitluck S."/>
            <person name="Huntemann M."/>
            <person name="Liolios K."/>
            <person name="Ivanova N."/>
            <person name="Pagani I."/>
            <person name="Mavromatis K."/>
            <person name="Ovchinikova G."/>
            <person name="Pati A."/>
            <person name="Chen A."/>
            <person name="Palaniappan K."/>
            <person name="Land M."/>
            <person name="Hauser L."/>
            <person name="Brambilla E.M."/>
            <person name="Rohde M."/>
            <person name="Spring S."/>
            <person name="Sikorski J."/>
            <person name="Goker M."/>
            <person name="Woyke T."/>
            <person name="Bristow J."/>
            <person name="Eisen J.A."/>
            <person name="Markowitz V."/>
            <person name="Hugenholtz P."/>
            <person name="Kyrpides N.C."/>
            <person name="Klenk H.P."/>
            <person name="Detter J.C."/>
        </authorList>
    </citation>
    <scope>NUCLEOTIDE SEQUENCE [LARGE SCALE GENOMIC DNA]</scope>
    <source>
        <strain evidence="7">DSM 8271 / FlGlyR</strain>
    </source>
</reference>
<evidence type="ECO:0000259" key="4">
    <source>
        <dbReference type="Pfam" id="PF00710"/>
    </source>
</evidence>
<dbReference type="InterPro" id="IPR027473">
    <property type="entry name" value="L-asparaginase_C"/>
</dbReference>
<feature type="domain" description="L-asparaginase N-terminal" evidence="4">
    <location>
        <begin position="4"/>
        <end position="196"/>
    </location>
</feature>
<dbReference type="InterPro" id="IPR040919">
    <property type="entry name" value="Asparaginase_C"/>
</dbReference>
<dbReference type="SMART" id="SM00870">
    <property type="entry name" value="Asparaginase"/>
    <property type="match status" value="1"/>
</dbReference>
<dbReference type="SFLD" id="SFLDS00057">
    <property type="entry name" value="Glutaminase/Asparaginase"/>
    <property type="match status" value="1"/>
</dbReference>
<dbReference type="AlphaFoldDB" id="F0SW11"/>
<dbReference type="eggNOG" id="COG0252">
    <property type="taxonomic scope" value="Bacteria"/>
</dbReference>
<evidence type="ECO:0000259" key="5">
    <source>
        <dbReference type="Pfam" id="PF17763"/>
    </source>
</evidence>
<dbReference type="KEGG" id="sgy:Sgly_2511"/>
<dbReference type="PIRSF" id="PIRSF500176">
    <property type="entry name" value="L_ASNase"/>
    <property type="match status" value="1"/>
</dbReference>
<evidence type="ECO:0000313" key="6">
    <source>
        <dbReference type="EMBL" id="ADY56795.1"/>
    </source>
</evidence>
<dbReference type="GO" id="GO:0006528">
    <property type="term" value="P:asparagine metabolic process"/>
    <property type="evidence" value="ECO:0007669"/>
    <property type="project" value="InterPro"/>
</dbReference>
<sequence length="326" mass="35774">MMKKIVFITTGGTISMKYAHESGGVVPSLFGKQLLDSIRFENKEDLAIEVNDFCHVGGGELTPSIYLELSNLIKRYLAREDKPDGFVISQGTDTMEETSFLLDLLLDIPEPVVITGSMRNASEMSYDGTVNLYHSIQVAGSAKAMNKGVMVCMNNNIYAAMDVQKTHAFNVASIAAPGRGPIGSILGDRMIFYYQPLLRQHCEPEHLNHNVFIVKTGIGELPLPSVLPDYDGFVIEGTGLGNGQAWMEPWIKEQLAQKKPVIITTRCAEGWVDSMYAYPGSIGRLLEAGVIPGHGVNGVKARIKLIAALGSKMTNKEIKSFFEWDL</sequence>
<dbReference type="Proteomes" id="UP000007488">
    <property type="component" value="Chromosome"/>
</dbReference>